<dbReference type="InterPro" id="IPR016032">
    <property type="entry name" value="Sig_transdc_resp-reg_C-effctor"/>
</dbReference>
<keyword evidence="5" id="KW-0804">Transcription</keyword>
<dbReference type="GO" id="GO:0006355">
    <property type="term" value="P:regulation of DNA-templated transcription"/>
    <property type="evidence" value="ECO:0007669"/>
    <property type="project" value="InterPro"/>
</dbReference>
<evidence type="ECO:0000256" key="6">
    <source>
        <dbReference type="PROSITE-ProRule" id="PRU00169"/>
    </source>
</evidence>
<sequence length="254" mass="28589">MPSRLESPGVQGHTILLRHGRQKKPVSSDKAKILLIEGKRADHPSFLTGLTRKGYDVESVPNGNSAVEQLNTFEPDVIIIDAASMRTSGKRICHALRLRAGDIPILLIVDPQSAGKNPRESLADVVLTTPLTLQKLLNRLRPLVPAQSKHVLQAGPIWLDPAQRLVRVGNRQSSLTPRLVTILRILMEHPGEVIERNSLFQQAWNTDYTEDTRTLDVHISWLRRAIEVDYRHPQLIKTIRGVGYRLDIEETPPY</sequence>
<reference evidence="10 11" key="1">
    <citation type="submission" date="2010-12" db="EMBL/GenBank/DDBJ databases">
        <title>Whole genome sequence of Anaerolinea thermophila UNI-1.</title>
        <authorList>
            <person name="Narita-Yamada S."/>
            <person name="Kishi E."/>
            <person name="Watanabe Y."/>
            <person name="Takasaki K."/>
            <person name="Ankai A."/>
            <person name="Oguchi A."/>
            <person name="Fukui S."/>
            <person name="Takahashi M."/>
            <person name="Yashiro I."/>
            <person name="Hosoyama A."/>
            <person name="Sekiguchi Y."/>
            <person name="Hanada S."/>
            <person name="Fujita N."/>
        </authorList>
    </citation>
    <scope>NUCLEOTIDE SEQUENCE [LARGE SCALE GENOMIC DNA]</scope>
    <source>
        <strain evidence="11">DSM 14523 / JCM 11388 / NBRC 100420 / UNI-1</strain>
    </source>
</reference>
<dbReference type="PROSITE" id="PS51755">
    <property type="entry name" value="OMPR_PHOB"/>
    <property type="match status" value="1"/>
</dbReference>
<dbReference type="Pfam" id="PF00486">
    <property type="entry name" value="Trans_reg_C"/>
    <property type="match status" value="1"/>
</dbReference>
<dbReference type="InterPro" id="IPR039420">
    <property type="entry name" value="WalR-like"/>
</dbReference>
<feature type="modified residue" description="4-aspartylphosphate" evidence="6">
    <location>
        <position position="81"/>
    </location>
</feature>
<feature type="DNA-binding region" description="OmpR/PhoB-type" evidence="7">
    <location>
        <begin position="149"/>
        <end position="248"/>
    </location>
</feature>
<evidence type="ECO:0000256" key="4">
    <source>
        <dbReference type="ARBA" id="ARBA00023125"/>
    </source>
</evidence>
<keyword evidence="3" id="KW-0805">Transcription regulation</keyword>
<evidence type="ECO:0000313" key="11">
    <source>
        <dbReference type="Proteomes" id="UP000008922"/>
    </source>
</evidence>
<dbReference type="CDD" id="cd00383">
    <property type="entry name" value="trans_reg_C"/>
    <property type="match status" value="1"/>
</dbReference>
<dbReference type="InterPro" id="IPR036388">
    <property type="entry name" value="WH-like_DNA-bd_sf"/>
</dbReference>
<evidence type="ECO:0000256" key="5">
    <source>
        <dbReference type="ARBA" id="ARBA00023163"/>
    </source>
</evidence>
<dbReference type="SMART" id="SM00862">
    <property type="entry name" value="Trans_reg_C"/>
    <property type="match status" value="1"/>
</dbReference>
<dbReference type="InParanoid" id="E8N1W0"/>
<dbReference type="PANTHER" id="PTHR48111">
    <property type="entry name" value="REGULATOR OF RPOS"/>
    <property type="match status" value="1"/>
</dbReference>
<feature type="domain" description="OmpR/PhoB-type" evidence="9">
    <location>
        <begin position="149"/>
        <end position="248"/>
    </location>
</feature>
<keyword evidence="11" id="KW-1185">Reference proteome</keyword>
<protein>
    <submittedName>
        <fullName evidence="10">Response regulator</fullName>
    </submittedName>
</protein>
<dbReference type="GO" id="GO:0005829">
    <property type="term" value="C:cytosol"/>
    <property type="evidence" value="ECO:0007669"/>
    <property type="project" value="TreeGrafter"/>
</dbReference>
<accession>E8N1W0</accession>
<evidence type="ECO:0000259" key="8">
    <source>
        <dbReference type="PROSITE" id="PS50110"/>
    </source>
</evidence>
<evidence type="ECO:0000256" key="2">
    <source>
        <dbReference type="ARBA" id="ARBA00023012"/>
    </source>
</evidence>
<dbReference type="AlphaFoldDB" id="E8N1W0"/>
<dbReference type="HOGENOM" id="CLU_000445_30_4_0"/>
<dbReference type="InterPro" id="IPR011006">
    <property type="entry name" value="CheY-like_superfamily"/>
</dbReference>
<dbReference type="GO" id="GO:0032993">
    <property type="term" value="C:protein-DNA complex"/>
    <property type="evidence" value="ECO:0007669"/>
    <property type="project" value="TreeGrafter"/>
</dbReference>
<dbReference type="SUPFAM" id="SSF52172">
    <property type="entry name" value="CheY-like"/>
    <property type="match status" value="1"/>
</dbReference>
<organism evidence="10 11">
    <name type="scientific">Anaerolinea thermophila (strain DSM 14523 / JCM 11388 / NBRC 100420 / UNI-1)</name>
    <dbReference type="NCBI Taxonomy" id="926569"/>
    <lineage>
        <taxon>Bacteria</taxon>
        <taxon>Bacillati</taxon>
        <taxon>Chloroflexota</taxon>
        <taxon>Anaerolineae</taxon>
        <taxon>Anaerolineales</taxon>
        <taxon>Anaerolineaceae</taxon>
        <taxon>Anaerolinea</taxon>
    </lineage>
</organism>
<keyword evidence="2" id="KW-0902">Two-component regulatory system</keyword>
<gene>
    <name evidence="10" type="ordered locus">ANT_06810</name>
</gene>
<evidence type="ECO:0000259" key="9">
    <source>
        <dbReference type="PROSITE" id="PS51755"/>
    </source>
</evidence>
<name>E8N1W0_ANATU</name>
<dbReference type="KEGG" id="atm:ANT_06810"/>
<dbReference type="PANTHER" id="PTHR48111:SF1">
    <property type="entry name" value="TWO-COMPONENT RESPONSE REGULATOR ORR33"/>
    <property type="match status" value="1"/>
</dbReference>
<dbReference type="GO" id="GO:0000976">
    <property type="term" value="F:transcription cis-regulatory region binding"/>
    <property type="evidence" value="ECO:0007669"/>
    <property type="project" value="TreeGrafter"/>
</dbReference>
<dbReference type="Gene3D" id="3.40.50.2300">
    <property type="match status" value="1"/>
</dbReference>
<evidence type="ECO:0000256" key="3">
    <source>
        <dbReference type="ARBA" id="ARBA00023015"/>
    </source>
</evidence>
<dbReference type="GO" id="GO:0000156">
    <property type="term" value="F:phosphorelay response regulator activity"/>
    <property type="evidence" value="ECO:0007669"/>
    <property type="project" value="TreeGrafter"/>
</dbReference>
<evidence type="ECO:0000256" key="7">
    <source>
        <dbReference type="PROSITE-ProRule" id="PRU01091"/>
    </source>
</evidence>
<keyword evidence="1 6" id="KW-0597">Phosphoprotein</keyword>
<dbReference type="SMART" id="SM00448">
    <property type="entry name" value="REC"/>
    <property type="match status" value="1"/>
</dbReference>
<dbReference type="EMBL" id="AP012029">
    <property type="protein sequence ID" value="BAJ62715.1"/>
    <property type="molecule type" value="Genomic_DNA"/>
</dbReference>
<keyword evidence="4 7" id="KW-0238">DNA-binding</keyword>
<evidence type="ECO:0000256" key="1">
    <source>
        <dbReference type="ARBA" id="ARBA00022553"/>
    </source>
</evidence>
<proteinExistence type="predicted"/>
<dbReference type="Proteomes" id="UP000008922">
    <property type="component" value="Chromosome"/>
</dbReference>
<dbReference type="InterPro" id="IPR001867">
    <property type="entry name" value="OmpR/PhoB-type_DNA-bd"/>
</dbReference>
<evidence type="ECO:0000313" key="10">
    <source>
        <dbReference type="EMBL" id="BAJ62715.1"/>
    </source>
</evidence>
<dbReference type="SUPFAM" id="SSF46894">
    <property type="entry name" value="C-terminal effector domain of the bipartite response regulators"/>
    <property type="match status" value="1"/>
</dbReference>
<feature type="domain" description="Response regulatory" evidence="8">
    <location>
        <begin position="32"/>
        <end position="144"/>
    </location>
</feature>
<dbReference type="STRING" id="926569.ANT_06810"/>
<dbReference type="eggNOG" id="COG0745">
    <property type="taxonomic scope" value="Bacteria"/>
</dbReference>
<dbReference type="Gene3D" id="1.10.10.10">
    <property type="entry name" value="Winged helix-like DNA-binding domain superfamily/Winged helix DNA-binding domain"/>
    <property type="match status" value="1"/>
</dbReference>
<dbReference type="PROSITE" id="PS50110">
    <property type="entry name" value="RESPONSE_REGULATORY"/>
    <property type="match status" value="1"/>
</dbReference>
<dbReference type="InterPro" id="IPR001789">
    <property type="entry name" value="Sig_transdc_resp-reg_receiver"/>
</dbReference>